<accession>A0A7S8CCP5</accession>
<feature type="transmembrane region" description="Helical" evidence="1">
    <location>
        <begin position="107"/>
        <end position="130"/>
    </location>
</feature>
<name>A0A7S8CCP5_9BACI</name>
<gene>
    <name evidence="2" type="ORF">G8O30_11615</name>
</gene>
<feature type="transmembrane region" description="Helical" evidence="1">
    <location>
        <begin position="21"/>
        <end position="37"/>
    </location>
</feature>
<dbReference type="KEGG" id="mcui:G8O30_11615"/>
<proteinExistence type="predicted"/>
<dbReference type="RefSeq" id="WP_239672221.1">
    <property type="nucleotide sequence ID" value="NZ_CP049742.1"/>
</dbReference>
<evidence type="ECO:0000256" key="1">
    <source>
        <dbReference type="SAM" id="Phobius"/>
    </source>
</evidence>
<protein>
    <submittedName>
        <fullName evidence="2">Uncharacterized protein</fullName>
    </submittedName>
</protein>
<feature type="transmembrane region" description="Helical" evidence="1">
    <location>
        <begin position="74"/>
        <end position="101"/>
    </location>
</feature>
<sequence length="269" mass="31111">MVNQILHYLHAKQMYDMQKNQGMAGLVGILSVLLIVWKWNDWFYPVLDSLGLVAFAERTGMLHPDMPVMSVINVVAVIVFLMLLVTVSAFLYLIGIMFLAVFAQSKIGALILGITLLPFFYIFSILNRILTYPMRVLKERQREKEWQIESAAYFKRLDRQNGDHIQDPIFRKWIDEIHDKYGKNNLTRAMIYAQRRKELKLECDVIVESTKEEIEKILCRMSPDFFSEDTRFMLLFTPSNNPNIIDLLHALLPSPNPGCLALKEILVAG</sequence>
<dbReference type="EMBL" id="CP049742">
    <property type="protein sequence ID" value="QPC47551.1"/>
    <property type="molecule type" value="Genomic_DNA"/>
</dbReference>
<dbReference type="Proteomes" id="UP000593626">
    <property type="component" value="Chromosome"/>
</dbReference>
<keyword evidence="1" id="KW-0472">Membrane</keyword>
<keyword evidence="1" id="KW-0812">Transmembrane</keyword>
<evidence type="ECO:0000313" key="2">
    <source>
        <dbReference type="EMBL" id="QPC47551.1"/>
    </source>
</evidence>
<keyword evidence="3" id="KW-1185">Reference proteome</keyword>
<dbReference type="AlphaFoldDB" id="A0A7S8CCP5"/>
<reference evidence="2 3" key="1">
    <citation type="submission" date="2019-07" db="EMBL/GenBank/DDBJ databases">
        <title>Genome sequence of 2 isolates from Red Sea Mangroves.</title>
        <authorList>
            <person name="Sefrji F."/>
            <person name="Michoud G."/>
            <person name="Merlino G."/>
            <person name="Daffonchio D."/>
        </authorList>
    </citation>
    <scope>NUCLEOTIDE SEQUENCE [LARGE SCALE GENOMIC DNA]</scope>
    <source>
        <strain evidence="2 3">R1DC41</strain>
    </source>
</reference>
<evidence type="ECO:0000313" key="3">
    <source>
        <dbReference type="Proteomes" id="UP000593626"/>
    </source>
</evidence>
<organism evidence="2 3">
    <name type="scientific">Mangrovibacillus cuniculi</name>
    <dbReference type="NCBI Taxonomy" id="2593652"/>
    <lineage>
        <taxon>Bacteria</taxon>
        <taxon>Bacillati</taxon>
        <taxon>Bacillota</taxon>
        <taxon>Bacilli</taxon>
        <taxon>Bacillales</taxon>
        <taxon>Bacillaceae</taxon>
        <taxon>Mangrovibacillus</taxon>
    </lineage>
</organism>
<keyword evidence="1" id="KW-1133">Transmembrane helix</keyword>